<dbReference type="GO" id="GO:0030170">
    <property type="term" value="F:pyridoxal phosphate binding"/>
    <property type="evidence" value="ECO:0007669"/>
    <property type="project" value="InterPro"/>
</dbReference>
<dbReference type="InterPro" id="IPR051446">
    <property type="entry name" value="HTH_trans_reg/aminotransferase"/>
</dbReference>
<evidence type="ECO:0000256" key="5">
    <source>
        <dbReference type="ARBA" id="ARBA00023163"/>
    </source>
</evidence>
<evidence type="ECO:0000313" key="7">
    <source>
        <dbReference type="EMBL" id="SJZ29734.1"/>
    </source>
</evidence>
<dbReference type="InterPro" id="IPR000524">
    <property type="entry name" value="Tscrpt_reg_HTH_GntR"/>
</dbReference>
<dbReference type="Pfam" id="PF00155">
    <property type="entry name" value="Aminotran_1_2"/>
    <property type="match status" value="1"/>
</dbReference>
<dbReference type="AlphaFoldDB" id="A0A1T4JHU3"/>
<gene>
    <name evidence="7" type="ORF">SAMN02745149_00238</name>
</gene>
<dbReference type="SMART" id="SM00345">
    <property type="entry name" value="HTH_GNTR"/>
    <property type="match status" value="1"/>
</dbReference>
<dbReference type="PANTHER" id="PTHR46577">
    <property type="entry name" value="HTH-TYPE TRANSCRIPTIONAL REGULATORY PROTEIN GABR"/>
    <property type="match status" value="1"/>
</dbReference>
<dbReference type="InterPro" id="IPR015424">
    <property type="entry name" value="PyrdxlP-dep_Trfase"/>
</dbReference>
<organism evidence="7 8">
    <name type="scientific">Treponema porcinum</name>
    <dbReference type="NCBI Taxonomy" id="261392"/>
    <lineage>
        <taxon>Bacteria</taxon>
        <taxon>Pseudomonadati</taxon>
        <taxon>Spirochaetota</taxon>
        <taxon>Spirochaetia</taxon>
        <taxon>Spirochaetales</taxon>
        <taxon>Treponemataceae</taxon>
        <taxon>Treponema</taxon>
    </lineage>
</organism>
<dbReference type="GeneID" id="78315560"/>
<keyword evidence="3" id="KW-0805">Transcription regulation</keyword>
<dbReference type="Pfam" id="PF00392">
    <property type="entry name" value="GntR"/>
    <property type="match status" value="1"/>
</dbReference>
<keyword evidence="2" id="KW-0663">Pyridoxal phosphate</keyword>
<dbReference type="PANTHER" id="PTHR46577:SF1">
    <property type="entry name" value="HTH-TYPE TRANSCRIPTIONAL REGULATORY PROTEIN GABR"/>
    <property type="match status" value="1"/>
</dbReference>
<dbReference type="InterPro" id="IPR004839">
    <property type="entry name" value="Aminotransferase_I/II_large"/>
</dbReference>
<dbReference type="Gene3D" id="3.40.640.10">
    <property type="entry name" value="Type I PLP-dependent aspartate aminotransferase-like (Major domain)"/>
    <property type="match status" value="1"/>
</dbReference>
<dbReference type="Proteomes" id="UP000190423">
    <property type="component" value="Unassembled WGS sequence"/>
</dbReference>
<name>A0A1T4JHU3_TREPO</name>
<evidence type="ECO:0000256" key="1">
    <source>
        <dbReference type="ARBA" id="ARBA00005384"/>
    </source>
</evidence>
<evidence type="ECO:0000313" key="8">
    <source>
        <dbReference type="Proteomes" id="UP000190423"/>
    </source>
</evidence>
<keyword evidence="4" id="KW-0238">DNA-binding</keyword>
<reference evidence="7 8" key="1">
    <citation type="submission" date="2017-02" db="EMBL/GenBank/DDBJ databases">
        <authorList>
            <person name="Peterson S.W."/>
        </authorList>
    </citation>
    <scope>NUCLEOTIDE SEQUENCE [LARGE SCALE GENOMIC DNA]</scope>
    <source>
        <strain evidence="7 8">ATCC BAA-908</strain>
    </source>
</reference>
<evidence type="ECO:0000256" key="2">
    <source>
        <dbReference type="ARBA" id="ARBA00022898"/>
    </source>
</evidence>
<proteinExistence type="inferred from homology"/>
<accession>A0A1T4JHU3</accession>
<dbReference type="Gene3D" id="1.10.10.10">
    <property type="entry name" value="Winged helix-like DNA-binding domain superfamily/Winged helix DNA-binding domain"/>
    <property type="match status" value="1"/>
</dbReference>
<dbReference type="GO" id="GO:0003700">
    <property type="term" value="F:DNA-binding transcription factor activity"/>
    <property type="evidence" value="ECO:0007669"/>
    <property type="project" value="InterPro"/>
</dbReference>
<keyword evidence="8" id="KW-1185">Reference proteome</keyword>
<dbReference type="CDD" id="cd00609">
    <property type="entry name" value="AAT_like"/>
    <property type="match status" value="1"/>
</dbReference>
<dbReference type="STRING" id="261392.SAMN02745149_00238"/>
<protein>
    <submittedName>
        <fullName evidence="7">Transcriptional regulator, GntR family</fullName>
    </submittedName>
</protein>
<dbReference type="OrthoDB" id="9802328at2"/>
<dbReference type="EMBL" id="FUWG01000002">
    <property type="protein sequence ID" value="SJZ29734.1"/>
    <property type="molecule type" value="Genomic_DNA"/>
</dbReference>
<dbReference type="InterPro" id="IPR036388">
    <property type="entry name" value="WH-like_DNA-bd_sf"/>
</dbReference>
<evidence type="ECO:0000256" key="4">
    <source>
        <dbReference type="ARBA" id="ARBA00023125"/>
    </source>
</evidence>
<keyword evidence="5" id="KW-0804">Transcription</keyword>
<comment type="similarity">
    <text evidence="1">In the C-terminal section; belongs to the class-I pyridoxal-phosphate-dependent aminotransferase family.</text>
</comment>
<feature type="domain" description="HTH gntR-type" evidence="6">
    <location>
        <begin position="12"/>
        <end position="80"/>
    </location>
</feature>
<evidence type="ECO:0000256" key="3">
    <source>
        <dbReference type="ARBA" id="ARBA00023015"/>
    </source>
</evidence>
<dbReference type="SUPFAM" id="SSF53383">
    <property type="entry name" value="PLP-dependent transferases"/>
    <property type="match status" value="1"/>
</dbReference>
<sequence>MITIDFNNRGTHGLCEFLYLSLKNQIFDGTLKADEKLPSKRSLAEHLGISVITVQNAYSQLISEGYLYSIEKKGFFVTDISIESPFLKNRADAPAESRTRITPSPQNEAAPDARTYFTDFTSNATSVEKFPFSLWAHLMRKVLNSSDEKLLQRISVHGAFELRCAVAEYLLEFRNMDVRPEQIVIGSGTENLYAMIVQLLGREKLYAVENPGYRKVANVFKINGAECIPVEIDGQGINPALLEKVKADVVHVSPSHHFPTGIVMPVRRRLELLEWAQKKNGRFIIEDDYDSEFRFNGKPLQTLQSYDKNGRVIYINTFSKTLSPSFRISYMVLPPELTDAFNRTLGFYSCSVSAFEQYTLSAFIRGGFYGKHLIRMKNYYRTLRNDLIGALQKSRLSHISHITEQEAGLHFLLSVQSLKTKTELNGLLENAGIKIAMLSDFYYEGKKEQKDGEHTFVVNYSGIKKERISETIARLEAVFLT</sequence>
<dbReference type="InterPro" id="IPR015421">
    <property type="entry name" value="PyrdxlP-dep_Trfase_major"/>
</dbReference>
<dbReference type="RefSeq" id="WP_078932150.1">
    <property type="nucleotide sequence ID" value="NZ_FUWG01000002.1"/>
</dbReference>
<dbReference type="CDD" id="cd07377">
    <property type="entry name" value="WHTH_GntR"/>
    <property type="match status" value="1"/>
</dbReference>
<evidence type="ECO:0000259" key="6">
    <source>
        <dbReference type="PROSITE" id="PS50949"/>
    </source>
</evidence>
<dbReference type="InterPro" id="IPR036390">
    <property type="entry name" value="WH_DNA-bd_sf"/>
</dbReference>
<dbReference type="GO" id="GO:0003677">
    <property type="term" value="F:DNA binding"/>
    <property type="evidence" value="ECO:0007669"/>
    <property type="project" value="UniProtKB-KW"/>
</dbReference>
<dbReference type="PROSITE" id="PS50949">
    <property type="entry name" value="HTH_GNTR"/>
    <property type="match status" value="1"/>
</dbReference>
<dbReference type="SUPFAM" id="SSF46785">
    <property type="entry name" value="Winged helix' DNA-binding domain"/>
    <property type="match status" value="1"/>
</dbReference>